<dbReference type="OrthoDB" id="1490291at2"/>
<dbReference type="Proteomes" id="UP000216446">
    <property type="component" value="Unassembled WGS sequence"/>
</dbReference>
<dbReference type="PANTHER" id="PTHR48079:SF6">
    <property type="entry name" value="NAD(P)-BINDING DOMAIN-CONTAINING PROTEIN-RELATED"/>
    <property type="match status" value="1"/>
</dbReference>
<dbReference type="EMBL" id="MQWB01000001">
    <property type="protein sequence ID" value="OZC03851.1"/>
    <property type="molecule type" value="Genomic_DNA"/>
</dbReference>
<reference evidence="2 3" key="1">
    <citation type="submission" date="2016-11" db="EMBL/GenBank/DDBJ databases">
        <title>Study of marine rhodopsin-containing bacteria.</title>
        <authorList>
            <person name="Yoshizawa S."/>
            <person name="Kumagai Y."/>
            <person name="Kogure K."/>
        </authorList>
    </citation>
    <scope>NUCLEOTIDE SEQUENCE [LARGE SCALE GENOMIC DNA]</scope>
    <source>
        <strain evidence="2 3">SG-29</strain>
    </source>
</reference>
<gene>
    <name evidence="2" type="ORF">BSZ36_13155</name>
</gene>
<keyword evidence="3" id="KW-1185">Reference proteome</keyword>
<dbReference type="GO" id="GO:0004029">
    <property type="term" value="F:aldehyde dehydrogenase (NAD+) activity"/>
    <property type="evidence" value="ECO:0007669"/>
    <property type="project" value="TreeGrafter"/>
</dbReference>
<dbReference type="Gene3D" id="3.40.50.720">
    <property type="entry name" value="NAD(P)-binding Rossmann-like Domain"/>
    <property type="match status" value="1"/>
</dbReference>
<dbReference type="SMART" id="SM00822">
    <property type="entry name" value="PKS_KR"/>
    <property type="match status" value="1"/>
</dbReference>
<feature type="domain" description="Ketoreductase" evidence="1">
    <location>
        <begin position="2"/>
        <end position="139"/>
    </location>
</feature>
<dbReference type="InterPro" id="IPR001509">
    <property type="entry name" value="Epimerase_deHydtase"/>
</dbReference>
<dbReference type="InParanoid" id="A0A259U1K3"/>
<protein>
    <recommendedName>
        <fullName evidence="1">Ketoreductase domain-containing protein</fullName>
    </recommendedName>
</protein>
<dbReference type="FunCoup" id="A0A259U1K3">
    <property type="interactions" value="276"/>
</dbReference>
<sequence>MRTVFLTGGTGFVGSHVAEEFKRRGWSVRALVRSDPKWLTGLGVETVRGDLSDLHALAQAASGAEVVVHAAALTRAPTLDELREANVVGTLRLLDACASASKPPERVVIVSSLAAVGPSGARPLAEGDPLRPISNYGRSKAEMEERVAAHPLADRVTIVRPPAVYGPREADIYTVIKTAARQRLFPIVGDAHARTLDLVFVRDLARGIVDAAETPEAAGETFFLGGEAHSWNEIHREVTAALGTGAIKVKVSPRVVAPIGALVEGVGKLFGAYPPLNREKAREAKEAWVASSAKARMAFGYAPEVPLAEGMRETVAWYRAEGWL</sequence>
<evidence type="ECO:0000313" key="2">
    <source>
        <dbReference type="EMBL" id="OZC03851.1"/>
    </source>
</evidence>
<dbReference type="RefSeq" id="WP_094549677.1">
    <property type="nucleotide sequence ID" value="NZ_MQWB01000001.1"/>
</dbReference>
<dbReference type="InterPro" id="IPR036291">
    <property type="entry name" value="NAD(P)-bd_dom_sf"/>
</dbReference>
<dbReference type="SUPFAM" id="SSF51735">
    <property type="entry name" value="NAD(P)-binding Rossmann-fold domains"/>
    <property type="match status" value="1"/>
</dbReference>
<dbReference type="InterPro" id="IPR057326">
    <property type="entry name" value="KR_dom"/>
</dbReference>
<accession>A0A259U1K3</accession>
<dbReference type="InterPro" id="IPR051783">
    <property type="entry name" value="NAD(P)-dependent_oxidoreduct"/>
</dbReference>
<evidence type="ECO:0000259" key="1">
    <source>
        <dbReference type="SMART" id="SM00822"/>
    </source>
</evidence>
<dbReference type="AlphaFoldDB" id="A0A259U1K3"/>
<dbReference type="Pfam" id="PF01370">
    <property type="entry name" value="Epimerase"/>
    <property type="match status" value="1"/>
</dbReference>
<comment type="caution">
    <text evidence="2">The sequence shown here is derived from an EMBL/GenBank/DDBJ whole genome shotgun (WGS) entry which is preliminary data.</text>
</comment>
<dbReference type="GO" id="GO:0005737">
    <property type="term" value="C:cytoplasm"/>
    <property type="evidence" value="ECO:0007669"/>
    <property type="project" value="TreeGrafter"/>
</dbReference>
<dbReference type="PANTHER" id="PTHR48079">
    <property type="entry name" value="PROTEIN YEEZ"/>
    <property type="match status" value="1"/>
</dbReference>
<evidence type="ECO:0000313" key="3">
    <source>
        <dbReference type="Proteomes" id="UP000216446"/>
    </source>
</evidence>
<organism evidence="2 3">
    <name type="scientific">Rubricoccus marinus</name>
    <dbReference type="NCBI Taxonomy" id="716817"/>
    <lineage>
        <taxon>Bacteria</taxon>
        <taxon>Pseudomonadati</taxon>
        <taxon>Rhodothermota</taxon>
        <taxon>Rhodothermia</taxon>
        <taxon>Rhodothermales</taxon>
        <taxon>Rubricoccaceae</taxon>
        <taxon>Rubricoccus</taxon>
    </lineage>
</organism>
<proteinExistence type="predicted"/>
<name>A0A259U1K3_9BACT</name>